<sequence length="200" mass="20729">MGRSECPQWRAPGCPQRALVTSLSSQGPLVPLSSPLAQVWCPLGPQEAGRWGLALCPWGVDSRGRVARLRGGCGRSHTGPLLRCGFSLPGPSSLGLGGPTGSCHPAYHCPLLRGAQVCRGSPVTDREGDGAEMLPKDRRRTALLKPGVSEASGACPPPPLAGSRREEGRSTSVKGGKAQGLQGRPHAGAPFPSQRPVQAP</sequence>
<accession>A0AC60A9H1</accession>
<evidence type="ECO:0000313" key="2">
    <source>
        <dbReference type="Proteomes" id="UP001162501"/>
    </source>
</evidence>
<dbReference type="Proteomes" id="UP001162501">
    <property type="component" value="Chromosome 9"/>
</dbReference>
<reference evidence="1" key="1">
    <citation type="submission" date="2023-05" db="EMBL/GenBank/DDBJ databases">
        <authorList>
            <consortium name="ELIXIR-Norway"/>
        </authorList>
    </citation>
    <scope>NUCLEOTIDE SEQUENCE</scope>
</reference>
<name>A0AC60A9H1_RANTA</name>
<dbReference type="EMBL" id="OX596093">
    <property type="protein sequence ID" value="CAN0572367.1"/>
    <property type="molecule type" value="Genomic_DNA"/>
</dbReference>
<evidence type="ECO:0000313" key="1">
    <source>
        <dbReference type="EMBL" id="CAN0572367.1"/>
    </source>
</evidence>
<protein>
    <submittedName>
        <fullName evidence="1">Uncharacterized protein</fullName>
    </submittedName>
</protein>
<gene>
    <name evidence="1" type="ORF">MRATA1EN22A_LOCUS28461</name>
</gene>
<reference evidence="1" key="2">
    <citation type="submission" date="2025-03" db="EMBL/GenBank/DDBJ databases">
        <authorList>
            <consortium name="ELIXIR-Norway"/>
            <consortium name="Elixir Norway"/>
        </authorList>
    </citation>
    <scope>NUCLEOTIDE SEQUENCE</scope>
</reference>
<organism evidence="1 2">
    <name type="scientific">Rangifer tarandus platyrhynchus</name>
    <name type="common">Svalbard reindeer</name>
    <dbReference type="NCBI Taxonomy" id="3082113"/>
    <lineage>
        <taxon>Eukaryota</taxon>
        <taxon>Metazoa</taxon>
        <taxon>Chordata</taxon>
        <taxon>Craniata</taxon>
        <taxon>Vertebrata</taxon>
        <taxon>Euteleostomi</taxon>
        <taxon>Mammalia</taxon>
        <taxon>Eutheria</taxon>
        <taxon>Laurasiatheria</taxon>
        <taxon>Artiodactyla</taxon>
        <taxon>Ruminantia</taxon>
        <taxon>Pecora</taxon>
        <taxon>Cervidae</taxon>
        <taxon>Odocoileinae</taxon>
        <taxon>Rangifer</taxon>
    </lineage>
</organism>
<proteinExistence type="predicted"/>